<dbReference type="SUPFAM" id="SSF82171">
    <property type="entry name" value="DPP6 N-terminal domain-like"/>
    <property type="match status" value="1"/>
</dbReference>
<evidence type="ECO:0000256" key="1">
    <source>
        <dbReference type="ARBA" id="ARBA00029535"/>
    </source>
</evidence>
<name>A0A226EQX3_FOLCA</name>
<dbReference type="Gene3D" id="2.130.10.10">
    <property type="entry name" value="YVTN repeat-like/Quinoprotein amine dehydrogenase"/>
    <property type="match status" value="1"/>
</dbReference>
<dbReference type="UniPathway" id="UPA00988"/>
<sequence length="676" mass="75971">MRNLEIVRRQKAPHFPDLTHSAVCLCEDSHLLICDKKTGILSCVTTDMKEDHAQVLCDQEALKDVVQMQYVRPSGLLYLAKGDGSLMQLRPEKGIKAKLVDIWKCDKQMQAFSVSPDSKFVVFITRLERRMILLSLPEMKCIAHDDFGSIDSSPVSIKWRKDGAYFSLNVSITSPETKVEQRIIKIYDKTGNHHSSTALDTPDYAIMDESLAWKPSGRLLATYGKINGAEAVIFFEMDGQKHSHFFVDHVNEDILDVCWNSTSDIVAARYQTCVELWTRSKNVWELKKILNNVENDHENVIFSSWDLDLSYKMHVLFDNGVYITDDVSYSYNSGFSGGSAIRVSWNGNKIYCTPFRDSEAQPPYGFSQATVPGTEHIVHVEVSSFWDGFLCITYTGHLILYRHSGTDIIPVKRFVLPRDVYIHLVGGWAWPNRSTICCTHSGSILVFSIGTLDDGDNEAVVMMKESELELKDVIRMDGENLLRIQTLQKASSTMNEASSSAESNEILAEADDNFIILVNLKTHENEKLVKFSRVFAHYGHLDMGSNAGIVVFAHCPWSGELILGLSRHDEVHELYSDCTSAVAFNGNLLVTRRGGVLDIWNGKGLLDILLEKRNVKDKDASGDCMDKSNRYLISRQIATGSEIVSCCVNNMSQVSLVLEVINKGTFEIICPLDFPN</sequence>
<evidence type="ECO:0000313" key="4">
    <source>
        <dbReference type="Proteomes" id="UP000198287"/>
    </source>
</evidence>
<dbReference type="InterPro" id="IPR006849">
    <property type="entry name" value="Elp1"/>
</dbReference>
<dbReference type="Proteomes" id="UP000198287">
    <property type="component" value="Unassembled WGS sequence"/>
</dbReference>
<dbReference type="OrthoDB" id="40048at2759"/>
<evidence type="ECO:0000313" key="3">
    <source>
        <dbReference type="EMBL" id="OXA59211.1"/>
    </source>
</evidence>
<comment type="caution">
    <text evidence="3">The sequence shown here is derived from an EMBL/GenBank/DDBJ whole genome shotgun (WGS) entry which is preliminary data.</text>
</comment>
<reference evidence="3 4" key="1">
    <citation type="submission" date="2015-12" db="EMBL/GenBank/DDBJ databases">
        <title>The genome of Folsomia candida.</title>
        <authorList>
            <person name="Faddeeva A."/>
            <person name="Derks M.F."/>
            <person name="Anvar Y."/>
            <person name="Smit S."/>
            <person name="Van Straalen N."/>
            <person name="Roelofs D."/>
        </authorList>
    </citation>
    <scope>NUCLEOTIDE SEQUENCE [LARGE SCALE GENOMIC DNA]</scope>
    <source>
        <strain evidence="3 4">VU population</strain>
        <tissue evidence="3">Whole body</tissue>
    </source>
</reference>
<dbReference type="InterPro" id="IPR015943">
    <property type="entry name" value="WD40/YVTN_repeat-like_dom_sf"/>
</dbReference>
<dbReference type="PANTHER" id="PTHR12747:SF0">
    <property type="entry name" value="ELONGATOR COMPLEX PROTEIN 1"/>
    <property type="match status" value="1"/>
</dbReference>
<feature type="domain" description="ELP1 first N-terminal beta-propeller" evidence="2">
    <location>
        <begin position="138"/>
        <end position="306"/>
    </location>
</feature>
<accession>A0A226EQX3</accession>
<protein>
    <recommendedName>
        <fullName evidence="1">Elongator complex protein 1</fullName>
    </recommendedName>
</protein>
<dbReference type="STRING" id="158441.A0A226EQX3"/>
<dbReference type="GO" id="GO:0005829">
    <property type="term" value="C:cytosol"/>
    <property type="evidence" value="ECO:0007669"/>
    <property type="project" value="TreeGrafter"/>
</dbReference>
<gene>
    <name evidence="3" type="ORF">Fcan01_04692</name>
</gene>
<organism evidence="3 4">
    <name type="scientific">Folsomia candida</name>
    <name type="common">Springtail</name>
    <dbReference type="NCBI Taxonomy" id="158441"/>
    <lineage>
        <taxon>Eukaryota</taxon>
        <taxon>Metazoa</taxon>
        <taxon>Ecdysozoa</taxon>
        <taxon>Arthropoda</taxon>
        <taxon>Hexapoda</taxon>
        <taxon>Collembola</taxon>
        <taxon>Entomobryomorpha</taxon>
        <taxon>Isotomoidea</taxon>
        <taxon>Isotomidae</taxon>
        <taxon>Proisotominae</taxon>
        <taxon>Folsomia</taxon>
    </lineage>
</organism>
<dbReference type="PANTHER" id="PTHR12747">
    <property type="entry name" value="ELONGATOR COMPLEX PROTEIN 1"/>
    <property type="match status" value="1"/>
</dbReference>
<dbReference type="AlphaFoldDB" id="A0A226EQX3"/>
<dbReference type="GO" id="GO:0033588">
    <property type="term" value="C:elongator holoenzyme complex"/>
    <property type="evidence" value="ECO:0007669"/>
    <property type="project" value="InterPro"/>
</dbReference>
<dbReference type="GO" id="GO:0002926">
    <property type="term" value="P:tRNA wobble base 5-methoxycarbonylmethyl-2-thiouridinylation"/>
    <property type="evidence" value="ECO:0007669"/>
    <property type="project" value="TreeGrafter"/>
</dbReference>
<proteinExistence type="predicted"/>
<dbReference type="GO" id="GO:0000049">
    <property type="term" value="F:tRNA binding"/>
    <property type="evidence" value="ECO:0007669"/>
    <property type="project" value="TreeGrafter"/>
</dbReference>
<dbReference type="Pfam" id="PF04762">
    <property type="entry name" value="Beta-prop_ELP1_1st"/>
    <property type="match status" value="1"/>
</dbReference>
<evidence type="ECO:0000259" key="2">
    <source>
        <dbReference type="Pfam" id="PF04762"/>
    </source>
</evidence>
<dbReference type="InterPro" id="IPR056164">
    <property type="entry name" value="Beta-prop_ELP1_1st"/>
</dbReference>
<dbReference type="EMBL" id="LNIX01000002">
    <property type="protein sequence ID" value="OXA59211.1"/>
    <property type="molecule type" value="Genomic_DNA"/>
</dbReference>
<keyword evidence="4" id="KW-1185">Reference proteome</keyword>